<dbReference type="RefSeq" id="WP_062157687.1">
    <property type="nucleotide sequence ID" value="NZ_CP013910.1"/>
</dbReference>
<dbReference type="InterPro" id="IPR051010">
    <property type="entry name" value="BCAA_transport"/>
</dbReference>
<reference evidence="5 6" key="1">
    <citation type="submission" date="2015-12" db="EMBL/GenBank/DDBJ databases">
        <authorList>
            <person name="Kim M.K."/>
            <person name="Srinivasan S."/>
            <person name="Lee J.-J."/>
            <person name="Kim K."/>
        </authorList>
    </citation>
    <scope>NUCLEOTIDE SEQUENCE [LARGE SCALE GENOMIC DNA]</scope>
    <source>
        <strain evidence="5 6">BM2</strain>
    </source>
</reference>
<dbReference type="InterPro" id="IPR028082">
    <property type="entry name" value="Peripla_BP_I"/>
</dbReference>
<evidence type="ECO:0000256" key="1">
    <source>
        <dbReference type="ARBA" id="ARBA00010062"/>
    </source>
</evidence>
<evidence type="ECO:0000256" key="2">
    <source>
        <dbReference type="ARBA" id="ARBA00022729"/>
    </source>
</evidence>
<evidence type="ECO:0000313" key="5">
    <source>
        <dbReference type="EMBL" id="ALW88355.1"/>
    </source>
</evidence>
<dbReference type="EMBL" id="CP013910">
    <property type="protein sequence ID" value="ALW88355.1"/>
    <property type="molecule type" value="Genomic_DNA"/>
</dbReference>
<keyword evidence="6" id="KW-1185">Reference proteome</keyword>
<dbReference type="SUPFAM" id="SSF53822">
    <property type="entry name" value="Periplasmic binding protein-like I"/>
    <property type="match status" value="1"/>
</dbReference>
<proteinExistence type="inferred from homology"/>
<comment type="similarity">
    <text evidence="1">Belongs to the leucine-binding protein family.</text>
</comment>
<dbReference type="PANTHER" id="PTHR30483:SF38">
    <property type="entry name" value="BLR7848 PROTEIN"/>
    <property type="match status" value="1"/>
</dbReference>
<dbReference type="InterPro" id="IPR028081">
    <property type="entry name" value="Leu-bd"/>
</dbReference>
<evidence type="ECO:0000259" key="4">
    <source>
        <dbReference type="Pfam" id="PF13458"/>
    </source>
</evidence>
<evidence type="ECO:0000313" key="6">
    <source>
        <dbReference type="Proteomes" id="UP000060071"/>
    </source>
</evidence>
<gene>
    <name evidence="5" type="ORF">AUC44_05135</name>
</gene>
<accession>A0ABM5X3X9</accession>
<name>A0ABM5X3X9_9DEIO</name>
<dbReference type="Pfam" id="PF13458">
    <property type="entry name" value="Peripla_BP_6"/>
    <property type="match status" value="1"/>
</dbReference>
<dbReference type="CDD" id="cd06333">
    <property type="entry name" value="PBP1_ABC_RPA1789-like"/>
    <property type="match status" value="1"/>
</dbReference>
<protein>
    <submittedName>
        <fullName evidence="5">Branched-chain amino acid ABC transporter substrate-binding protein</fullName>
    </submittedName>
</protein>
<keyword evidence="2 3" id="KW-0732">Signal</keyword>
<feature type="chain" id="PRO_5047277538" evidence="3">
    <location>
        <begin position="19"/>
        <end position="380"/>
    </location>
</feature>
<dbReference type="Gene3D" id="3.40.50.2300">
    <property type="match status" value="2"/>
</dbReference>
<evidence type="ECO:0000256" key="3">
    <source>
        <dbReference type="SAM" id="SignalP"/>
    </source>
</evidence>
<dbReference type="PANTHER" id="PTHR30483">
    <property type="entry name" value="LEUCINE-SPECIFIC-BINDING PROTEIN"/>
    <property type="match status" value="1"/>
</dbReference>
<organism evidence="5 6">
    <name type="scientific">Deinococcus actinosclerus</name>
    <dbReference type="NCBI Taxonomy" id="1768108"/>
    <lineage>
        <taxon>Bacteria</taxon>
        <taxon>Thermotogati</taxon>
        <taxon>Deinococcota</taxon>
        <taxon>Deinococci</taxon>
        <taxon>Deinococcales</taxon>
        <taxon>Deinococcaceae</taxon>
        <taxon>Deinococcus</taxon>
    </lineage>
</organism>
<feature type="signal peptide" evidence="3">
    <location>
        <begin position="1"/>
        <end position="18"/>
    </location>
</feature>
<sequence length="380" mass="39949">MKKALFLSVLALSSLAAAEIRVGVIVSATGPAASLGIPEKNTVALLPQTIAGQPVVYTVLDDASDTTAAVTNARKLIQEGKVDLIIGTTTTPASLAMIDVVAEAKVPMISLAASEGIIKPVDAKRAWVFKTPQTDALMAAAIVQHMVQNKVRTIGYIGFNDAYGEGWASELKKNAAARGLKVVAEERYGRSDTSVTGQILKLVAARPDAILIGASGVPAVLPQKALKDRGYAGKIYQTHGVANADFLRVGGRDVEGAILPAGPVLVADQLPGTNPTRKVGLAYMNLYEAKYGKDTVSTFGAHMWDAGLLMQKAVPAALKKAKPGTPAFREALRDALEGTRNVIGAHGIFNLSATDHLGLDARSRVMVQVVDGTWKLLPSR</sequence>
<dbReference type="Proteomes" id="UP000060071">
    <property type="component" value="Chromosome"/>
</dbReference>
<feature type="domain" description="Leucine-binding protein" evidence="4">
    <location>
        <begin position="19"/>
        <end position="357"/>
    </location>
</feature>